<dbReference type="PANTHER" id="PTHR11645:SF0">
    <property type="entry name" value="PYRROLINE-5-CARBOXYLATE REDUCTASE 3"/>
    <property type="match status" value="1"/>
</dbReference>
<dbReference type="SUPFAM" id="SSF51735">
    <property type="entry name" value="NAD(P)-binding Rossmann-fold domains"/>
    <property type="match status" value="1"/>
</dbReference>
<dbReference type="UniPathway" id="UPA00098">
    <property type="reaction ID" value="UER00361"/>
</dbReference>
<comment type="pathway">
    <text evidence="4 7">Amino-acid biosynthesis; L-proline biosynthesis; L-proline from L-glutamate 5-semialdehyde: step 1/1.</text>
</comment>
<evidence type="ECO:0000256" key="3">
    <source>
        <dbReference type="ARBA" id="ARBA00023002"/>
    </source>
</evidence>
<name>A0A249DYU1_9ENTR</name>
<dbReference type="InterPro" id="IPR053790">
    <property type="entry name" value="P5CR-like_CS"/>
</dbReference>
<dbReference type="AlphaFoldDB" id="A0A249DYU1"/>
<protein>
    <recommendedName>
        <fullName evidence="4 5">Pyrroline-5-carboxylate reductase</fullName>
        <shortName evidence="4">P5C reductase</shortName>
        <shortName evidence="4">P5CR</shortName>
        <ecNumber evidence="4 5">1.5.1.2</ecNumber>
    </recommendedName>
    <alternativeName>
        <fullName evidence="4">PCA reductase</fullName>
    </alternativeName>
</protein>
<evidence type="ECO:0000313" key="8">
    <source>
        <dbReference type="EMBL" id="ASX26445.1"/>
    </source>
</evidence>
<dbReference type="InterPro" id="IPR036291">
    <property type="entry name" value="NAD(P)-bd_dom_sf"/>
</dbReference>
<comment type="catalytic activity">
    <reaction evidence="4">
        <text>L-proline + NAD(+) = (S)-1-pyrroline-5-carboxylate + NADH + 2 H(+)</text>
        <dbReference type="Rhea" id="RHEA:14105"/>
        <dbReference type="ChEBI" id="CHEBI:15378"/>
        <dbReference type="ChEBI" id="CHEBI:17388"/>
        <dbReference type="ChEBI" id="CHEBI:57540"/>
        <dbReference type="ChEBI" id="CHEBI:57945"/>
        <dbReference type="ChEBI" id="CHEBI:60039"/>
        <dbReference type="EC" id="1.5.1.2"/>
    </reaction>
</comment>
<keyword evidence="3 4" id="KW-0560">Oxidoreductase</keyword>
<sequence>MKHHKIVFIGSGNITSAIVSGIVENGYPSQKITVCAPSEGHRGVLAKKWGVISSADNAAAIRQGDVIIFSVKPQKIRELCQDLCDAKIDFSNKLILSVVTGISISRFCELLNTKLNLIRMMPNTPVRVHEGMTALFAAEEVNEADRHFTTKLMCSVGKVCWLKNEADINKVIAVSASAPAYFFLFMEAIEREALLLGFSQERARLLVQQTARGVCALVEKSSALSLSELRQQVSSKGGTTEAAIKFFNKKQLFTVVSGAMKAAIAQAEFLEKNTF</sequence>
<dbReference type="OrthoDB" id="9805754at2"/>
<dbReference type="GO" id="GO:0004735">
    <property type="term" value="F:pyrroline-5-carboxylate reductase activity"/>
    <property type="evidence" value="ECO:0007669"/>
    <property type="project" value="UniProtKB-UniRule"/>
</dbReference>
<dbReference type="InterPro" id="IPR029036">
    <property type="entry name" value="P5CR_dimer"/>
</dbReference>
<evidence type="ECO:0000256" key="7">
    <source>
        <dbReference type="RuleBase" id="RU003903"/>
    </source>
</evidence>
<reference evidence="8 9" key="2">
    <citation type="submission" date="2017-09" db="EMBL/GenBank/DDBJ databases">
        <title>The genome of whitefly Bemisia tabaci, a global crop pest, provides novel insights into virus transmission, host adaptation and insecticide resistance.</title>
        <authorList>
            <person name="Kaur N."/>
            <person name="Kliot A."/>
            <person name="Pinheiro P.V."/>
            <person name="Luan J."/>
            <person name="Zheng Y."/>
            <person name="Liu W."/>
            <person name="Sun H."/>
            <person name="Yang X."/>
            <person name="Xu Y."/>
            <person name="Luo Y."/>
            <person name="Kruse A."/>
            <person name="Fisher T.W."/>
            <person name="Nelson D.R."/>
            <person name="Elimelech M."/>
            <person name="MacCoss M."/>
            <person name="Johnson R."/>
            <person name="Cohen E."/>
            <person name="Hunter W.B."/>
            <person name="Brown J.K."/>
            <person name="Jander G."/>
            <person name="Cilia M."/>
            <person name="Douglas A.E."/>
            <person name="Ghanim M."/>
            <person name="Simmons A.M."/>
            <person name="Wintermantel W.M."/>
            <person name="Ling K.-S."/>
            <person name="Fei Z."/>
        </authorList>
    </citation>
    <scope>NUCLEOTIDE SEQUENCE [LARGE SCALE GENOMIC DNA]</scope>
    <source>
        <strain evidence="8 9">MEAM1</strain>
    </source>
</reference>
<dbReference type="EC" id="1.5.1.2" evidence="4 5"/>
<dbReference type="GO" id="GO:0005737">
    <property type="term" value="C:cytoplasm"/>
    <property type="evidence" value="ECO:0007669"/>
    <property type="project" value="UniProtKB-SubCell"/>
</dbReference>
<keyword evidence="4 7" id="KW-0641">Proline biosynthesis</keyword>
<dbReference type="GO" id="GO:0055129">
    <property type="term" value="P:L-proline biosynthetic process"/>
    <property type="evidence" value="ECO:0007669"/>
    <property type="project" value="UniProtKB-UniRule"/>
</dbReference>
<dbReference type="RefSeq" id="WP_016857489.1">
    <property type="nucleotide sequence ID" value="NZ_CP016303.1"/>
</dbReference>
<dbReference type="PROSITE" id="PS00521">
    <property type="entry name" value="P5CR"/>
    <property type="match status" value="1"/>
</dbReference>
<dbReference type="Gene3D" id="3.40.50.720">
    <property type="entry name" value="NAD(P)-binding Rossmann-like Domain"/>
    <property type="match status" value="1"/>
</dbReference>
<evidence type="ECO:0000256" key="6">
    <source>
        <dbReference type="PIRSR" id="PIRSR000193-1"/>
    </source>
</evidence>
<dbReference type="Proteomes" id="UP000216438">
    <property type="component" value="Chromosome"/>
</dbReference>
<dbReference type="HAMAP" id="MF_01925">
    <property type="entry name" value="P5C_reductase"/>
    <property type="match status" value="1"/>
</dbReference>
<dbReference type="InterPro" id="IPR008927">
    <property type="entry name" value="6-PGluconate_DH-like_C_sf"/>
</dbReference>
<dbReference type="PIRSF" id="PIRSF000193">
    <property type="entry name" value="Pyrrol-5-carb_rd"/>
    <property type="match status" value="1"/>
</dbReference>
<dbReference type="InterPro" id="IPR000304">
    <property type="entry name" value="Pyrroline-COOH_reductase"/>
</dbReference>
<evidence type="ECO:0000256" key="5">
    <source>
        <dbReference type="NCBIfam" id="TIGR00112"/>
    </source>
</evidence>
<dbReference type="Pfam" id="PF14748">
    <property type="entry name" value="P5CR_dimer"/>
    <property type="match status" value="1"/>
</dbReference>
<dbReference type="PANTHER" id="PTHR11645">
    <property type="entry name" value="PYRROLINE-5-CARBOXYLATE REDUCTASE"/>
    <property type="match status" value="1"/>
</dbReference>
<dbReference type="EMBL" id="CP016303">
    <property type="protein sequence ID" value="ASX26445.1"/>
    <property type="molecule type" value="Genomic_DNA"/>
</dbReference>
<keyword evidence="4 7" id="KW-0028">Amino-acid biosynthesis</keyword>
<evidence type="ECO:0000256" key="2">
    <source>
        <dbReference type="ARBA" id="ARBA00022857"/>
    </source>
</evidence>
<dbReference type="SUPFAM" id="SSF48179">
    <property type="entry name" value="6-phosphogluconate dehydrogenase C-terminal domain-like"/>
    <property type="match status" value="1"/>
</dbReference>
<dbReference type="Pfam" id="PF03807">
    <property type="entry name" value="F420_oxidored"/>
    <property type="match status" value="1"/>
</dbReference>
<comment type="similarity">
    <text evidence="1 4 7">Belongs to the pyrroline-5-carboxylate reductase family.</text>
</comment>
<evidence type="ECO:0000313" key="9">
    <source>
        <dbReference type="Proteomes" id="UP000216438"/>
    </source>
</evidence>
<comment type="catalytic activity">
    <reaction evidence="4 7">
        <text>L-proline + NADP(+) = (S)-1-pyrroline-5-carboxylate + NADPH + 2 H(+)</text>
        <dbReference type="Rhea" id="RHEA:14109"/>
        <dbReference type="ChEBI" id="CHEBI:15378"/>
        <dbReference type="ChEBI" id="CHEBI:17388"/>
        <dbReference type="ChEBI" id="CHEBI:57783"/>
        <dbReference type="ChEBI" id="CHEBI:58349"/>
        <dbReference type="ChEBI" id="CHEBI:60039"/>
        <dbReference type="EC" id="1.5.1.2"/>
    </reaction>
</comment>
<accession>A0A249DYU1</accession>
<organism evidence="8 9">
    <name type="scientific">Candidatus Hamiltonella defensa</name>
    <name type="common">Bemisia tabaci</name>
    <dbReference type="NCBI Taxonomy" id="672795"/>
    <lineage>
        <taxon>Bacteria</taxon>
        <taxon>Pseudomonadati</taxon>
        <taxon>Pseudomonadota</taxon>
        <taxon>Gammaproteobacteria</taxon>
        <taxon>Enterobacterales</taxon>
        <taxon>Enterobacteriaceae</taxon>
        <taxon>aphid secondary symbionts</taxon>
        <taxon>Candidatus Williamhamiltonella</taxon>
    </lineage>
</organism>
<comment type="subcellular location">
    <subcellularLocation>
        <location evidence="4">Cytoplasm</location>
    </subcellularLocation>
</comment>
<dbReference type="Gene3D" id="1.10.3730.10">
    <property type="entry name" value="ProC C-terminal domain-like"/>
    <property type="match status" value="1"/>
</dbReference>
<dbReference type="NCBIfam" id="TIGR00112">
    <property type="entry name" value="proC"/>
    <property type="match status" value="1"/>
</dbReference>
<keyword evidence="4" id="KW-0963">Cytoplasm</keyword>
<feature type="binding site" evidence="6">
    <location>
        <position position="57"/>
    </location>
    <ligand>
        <name>NADPH</name>
        <dbReference type="ChEBI" id="CHEBI:57783"/>
    </ligand>
</feature>
<proteinExistence type="inferred from homology"/>
<evidence type="ECO:0000256" key="1">
    <source>
        <dbReference type="ARBA" id="ARBA00005525"/>
    </source>
</evidence>
<keyword evidence="2 4" id="KW-0521">NADP</keyword>
<reference evidence="9" key="1">
    <citation type="submission" date="2016-06" db="EMBL/GenBank/DDBJ databases">
        <authorList>
            <person name="Chen W."/>
            <person name="Hasegawa D.K."/>
        </authorList>
    </citation>
    <scope>NUCLEOTIDE SEQUENCE [LARGE SCALE GENOMIC DNA]</scope>
    <source>
        <strain evidence="9">MEAM1</strain>
    </source>
</reference>
<evidence type="ECO:0000256" key="4">
    <source>
        <dbReference type="HAMAP-Rule" id="MF_01925"/>
    </source>
</evidence>
<gene>
    <name evidence="4" type="primary">proC</name>
    <name evidence="8" type="ORF">BA171_05080</name>
</gene>
<dbReference type="InterPro" id="IPR028939">
    <property type="entry name" value="P5C_Rdtase_cat_N"/>
</dbReference>
<comment type="function">
    <text evidence="4">Catalyzes the reduction of 1-pyrroline-5-carboxylate (PCA) to L-proline.</text>
</comment>